<keyword evidence="1" id="KW-0812">Transmembrane</keyword>
<name>A0ABX2BPU6_9BURK</name>
<keyword evidence="1" id="KW-0472">Membrane</keyword>
<proteinExistence type="predicted"/>
<protein>
    <submittedName>
        <fullName evidence="2">Uncharacterized protein</fullName>
    </submittedName>
</protein>
<sequence>MKINFNEIMAKIVLIFLLGVAINFILGRIEILDGSIWKSVVVGVLSVVLAEVFFDYANRKGNNQ</sequence>
<feature type="transmembrane region" description="Helical" evidence="1">
    <location>
        <begin position="12"/>
        <end position="29"/>
    </location>
</feature>
<evidence type="ECO:0000256" key="1">
    <source>
        <dbReference type="SAM" id="Phobius"/>
    </source>
</evidence>
<evidence type="ECO:0000313" key="2">
    <source>
        <dbReference type="EMBL" id="NPT42085.1"/>
    </source>
</evidence>
<feature type="transmembrane region" description="Helical" evidence="1">
    <location>
        <begin position="35"/>
        <end position="54"/>
    </location>
</feature>
<dbReference type="EMBL" id="WOEY01000051">
    <property type="protein sequence ID" value="NPT42085.1"/>
    <property type="molecule type" value="Genomic_DNA"/>
</dbReference>
<dbReference type="Proteomes" id="UP000652198">
    <property type="component" value="Unassembled WGS sequence"/>
</dbReference>
<comment type="caution">
    <text evidence="2">The sequence shown here is derived from an EMBL/GenBank/DDBJ whole genome shotgun (WGS) entry which is preliminary data.</text>
</comment>
<accession>A0ABX2BPU6</accession>
<keyword evidence="1" id="KW-1133">Transmembrane helix</keyword>
<organism evidence="2 3">
    <name type="scientific">Paraburkholderia solitsugae</name>
    <dbReference type="NCBI Taxonomy" id="2675748"/>
    <lineage>
        <taxon>Bacteria</taxon>
        <taxon>Pseudomonadati</taxon>
        <taxon>Pseudomonadota</taxon>
        <taxon>Betaproteobacteria</taxon>
        <taxon>Burkholderiales</taxon>
        <taxon>Burkholderiaceae</taxon>
        <taxon>Paraburkholderia</taxon>
    </lineage>
</organism>
<reference evidence="2 3" key="1">
    <citation type="submission" date="2019-11" db="EMBL/GenBank/DDBJ databases">
        <title>Metabolism of dissolved organic matter in forest soils.</title>
        <authorList>
            <person name="Cyle K.T."/>
            <person name="Wilhelm R.C."/>
            <person name="Martinez C.E."/>
        </authorList>
    </citation>
    <scope>NUCLEOTIDE SEQUENCE [LARGE SCALE GENOMIC DNA]</scope>
    <source>
        <strain evidence="2 3">1N</strain>
    </source>
</reference>
<evidence type="ECO:0000313" key="3">
    <source>
        <dbReference type="Proteomes" id="UP000652198"/>
    </source>
</evidence>
<dbReference type="RefSeq" id="WP_172310596.1">
    <property type="nucleotide sequence ID" value="NZ_WOEY01000051.1"/>
</dbReference>
<gene>
    <name evidence="2" type="ORF">GNZ12_12300</name>
</gene>
<keyword evidence="3" id="KW-1185">Reference proteome</keyword>